<reference evidence="2 3" key="1">
    <citation type="submission" date="2012-04" db="EMBL/GenBank/DDBJ databases">
        <title>The Genome Sequence of Saprolegnia declina VS20.</title>
        <authorList>
            <consortium name="The Broad Institute Genome Sequencing Platform"/>
            <person name="Russ C."/>
            <person name="Nusbaum C."/>
            <person name="Tyler B."/>
            <person name="van West P."/>
            <person name="Dieguez-Uribeondo J."/>
            <person name="de Bruijn I."/>
            <person name="Tripathy S."/>
            <person name="Jiang R."/>
            <person name="Young S.K."/>
            <person name="Zeng Q."/>
            <person name="Gargeya S."/>
            <person name="Fitzgerald M."/>
            <person name="Haas B."/>
            <person name="Abouelleil A."/>
            <person name="Alvarado L."/>
            <person name="Arachchi H.M."/>
            <person name="Berlin A."/>
            <person name="Chapman S.B."/>
            <person name="Goldberg J."/>
            <person name="Griggs A."/>
            <person name="Gujja S."/>
            <person name="Hansen M."/>
            <person name="Howarth C."/>
            <person name="Imamovic A."/>
            <person name="Larimer J."/>
            <person name="McCowen C."/>
            <person name="Montmayeur A."/>
            <person name="Murphy C."/>
            <person name="Neiman D."/>
            <person name="Pearson M."/>
            <person name="Priest M."/>
            <person name="Roberts A."/>
            <person name="Saif S."/>
            <person name="Shea T."/>
            <person name="Sisk P."/>
            <person name="Sykes S."/>
            <person name="Wortman J."/>
            <person name="Nusbaum C."/>
            <person name="Birren B."/>
        </authorList>
    </citation>
    <scope>NUCLEOTIDE SEQUENCE [LARGE SCALE GENOMIC DNA]</scope>
    <source>
        <strain evidence="2 3">VS20</strain>
    </source>
</reference>
<evidence type="ECO:0000313" key="2">
    <source>
        <dbReference type="EMBL" id="EQC33053.1"/>
    </source>
</evidence>
<evidence type="ECO:0000256" key="1">
    <source>
        <dbReference type="SAM" id="SignalP"/>
    </source>
</evidence>
<dbReference type="Proteomes" id="UP000030762">
    <property type="component" value="Unassembled WGS sequence"/>
</dbReference>
<dbReference type="EMBL" id="JH767161">
    <property type="protein sequence ID" value="EQC33053.1"/>
    <property type="molecule type" value="Genomic_DNA"/>
</dbReference>
<dbReference type="InParanoid" id="T0RLA3"/>
<dbReference type="VEuPathDB" id="FungiDB:SDRG_09573"/>
<protein>
    <recommendedName>
        <fullName evidence="4">Secreted protein</fullName>
    </recommendedName>
</protein>
<dbReference type="RefSeq" id="XP_008613739.1">
    <property type="nucleotide sequence ID" value="XM_008615517.1"/>
</dbReference>
<name>T0RLA3_SAPDV</name>
<proteinExistence type="predicted"/>
<evidence type="ECO:0000313" key="3">
    <source>
        <dbReference type="Proteomes" id="UP000030762"/>
    </source>
</evidence>
<feature type="chain" id="PRO_5012429594" description="Secreted protein" evidence="1">
    <location>
        <begin position="16"/>
        <end position="185"/>
    </location>
</feature>
<keyword evidence="1" id="KW-0732">Signal</keyword>
<organism evidence="2 3">
    <name type="scientific">Saprolegnia diclina (strain VS20)</name>
    <dbReference type="NCBI Taxonomy" id="1156394"/>
    <lineage>
        <taxon>Eukaryota</taxon>
        <taxon>Sar</taxon>
        <taxon>Stramenopiles</taxon>
        <taxon>Oomycota</taxon>
        <taxon>Saprolegniomycetes</taxon>
        <taxon>Saprolegniales</taxon>
        <taxon>Saprolegniaceae</taxon>
        <taxon>Saprolegnia</taxon>
    </lineage>
</organism>
<evidence type="ECO:0008006" key="4">
    <source>
        <dbReference type="Google" id="ProtNLM"/>
    </source>
</evidence>
<gene>
    <name evidence="2" type="ORF">SDRG_09573</name>
</gene>
<accession>T0RLA3</accession>
<feature type="signal peptide" evidence="1">
    <location>
        <begin position="1"/>
        <end position="15"/>
    </location>
</feature>
<dbReference type="GeneID" id="19950300"/>
<sequence length="185" mass="18611">MKLTVLATLAACAMAANSTTTAPPKVSAACTQTQIAAINALQASETYMACTNDAQKTIFNGTPDDICAVPSCVVAVQNLVGKFPNCVFDSKTPITDIQPYIKKCGVDPNLIVTTAPAKSTRPTATLANSTDGNATTVPIVTIADITTAPRTKVAAATPTPAPSAAVANSASLLAIGSAALAYALA</sequence>
<dbReference type="OrthoDB" id="78837at2759"/>
<dbReference type="OMA" id="MACTNDA"/>
<keyword evidence="3" id="KW-1185">Reference proteome</keyword>
<dbReference type="AlphaFoldDB" id="T0RLA3"/>